<dbReference type="Proteomes" id="UP001458880">
    <property type="component" value="Unassembled WGS sequence"/>
</dbReference>
<keyword evidence="3" id="KW-1185">Reference proteome</keyword>
<dbReference type="EMBL" id="JASPKY010000035">
    <property type="protein sequence ID" value="KAK9746984.1"/>
    <property type="molecule type" value="Genomic_DNA"/>
</dbReference>
<reference evidence="2 3" key="1">
    <citation type="journal article" date="2024" name="BMC Genomics">
        <title>De novo assembly and annotation of Popillia japonica's genome with initial clues to its potential as an invasive pest.</title>
        <authorList>
            <person name="Cucini C."/>
            <person name="Boschi S."/>
            <person name="Funari R."/>
            <person name="Cardaioli E."/>
            <person name="Iannotti N."/>
            <person name="Marturano G."/>
            <person name="Paoli F."/>
            <person name="Bruttini M."/>
            <person name="Carapelli A."/>
            <person name="Frati F."/>
            <person name="Nardi F."/>
        </authorList>
    </citation>
    <scope>NUCLEOTIDE SEQUENCE [LARGE SCALE GENOMIC DNA]</scope>
    <source>
        <strain evidence="2">DMR45628</strain>
    </source>
</reference>
<organism evidence="2 3">
    <name type="scientific">Popillia japonica</name>
    <name type="common">Japanese beetle</name>
    <dbReference type="NCBI Taxonomy" id="7064"/>
    <lineage>
        <taxon>Eukaryota</taxon>
        <taxon>Metazoa</taxon>
        <taxon>Ecdysozoa</taxon>
        <taxon>Arthropoda</taxon>
        <taxon>Hexapoda</taxon>
        <taxon>Insecta</taxon>
        <taxon>Pterygota</taxon>
        <taxon>Neoptera</taxon>
        <taxon>Endopterygota</taxon>
        <taxon>Coleoptera</taxon>
        <taxon>Polyphaga</taxon>
        <taxon>Scarabaeiformia</taxon>
        <taxon>Scarabaeidae</taxon>
        <taxon>Rutelinae</taxon>
        <taxon>Popillia</taxon>
    </lineage>
</organism>
<evidence type="ECO:0008006" key="4">
    <source>
        <dbReference type="Google" id="ProtNLM"/>
    </source>
</evidence>
<name>A0AAW1MMG5_POPJA</name>
<dbReference type="AlphaFoldDB" id="A0AAW1MMG5"/>
<evidence type="ECO:0000313" key="2">
    <source>
        <dbReference type="EMBL" id="KAK9746984.1"/>
    </source>
</evidence>
<keyword evidence="1" id="KW-0732">Signal</keyword>
<accession>A0AAW1MMG5</accession>
<comment type="caution">
    <text evidence="2">The sequence shown here is derived from an EMBL/GenBank/DDBJ whole genome shotgun (WGS) entry which is preliminary data.</text>
</comment>
<gene>
    <name evidence="2" type="ORF">QE152_g5635</name>
</gene>
<proteinExistence type="predicted"/>
<feature type="chain" id="PRO_5043844781" description="Secreted protein" evidence="1">
    <location>
        <begin position="26"/>
        <end position="84"/>
    </location>
</feature>
<protein>
    <recommendedName>
        <fullName evidence="4">Secreted protein</fullName>
    </recommendedName>
</protein>
<evidence type="ECO:0000256" key="1">
    <source>
        <dbReference type="SAM" id="SignalP"/>
    </source>
</evidence>
<evidence type="ECO:0000313" key="3">
    <source>
        <dbReference type="Proteomes" id="UP001458880"/>
    </source>
</evidence>
<feature type="signal peptide" evidence="1">
    <location>
        <begin position="1"/>
        <end position="25"/>
    </location>
</feature>
<sequence length="84" mass="9366">MEKIVTKTCPSHCLLALHLISAALGIEILAHPACDQVYQLEEYGVHKEKDARSSACAKIKTLKSNKTKDIRNEILKNGTINNEY</sequence>